<keyword evidence="4" id="KW-1185">Reference proteome</keyword>
<keyword evidence="2" id="KW-0472">Membrane</keyword>
<dbReference type="AlphaFoldDB" id="Q5YMS8"/>
<evidence type="ECO:0000313" key="3">
    <source>
        <dbReference type="EMBL" id="BAD60513.1"/>
    </source>
</evidence>
<evidence type="ECO:0000256" key="1">
    <source>
        <dbReference type="SAM" id="MobiDB-lite"/>
    </source>
</evidence>
<reference evidence="3 4" key="1">
    <citation type="journal article" date="2004" name="Proc. Natl. Acad. Sci. U.S.A.">
        <title>The complete genomic sequence of Nocardia farcinica IFM 10152.</title>
        <authorList>
            <person name="Ishikawa J."/>
            <person name="Yamashita A."/>
            <person name="Mikami Y."/>
            <person name="Hoshino Y."/>
            <person name="Kurita H."/>
            <person name="Hotta K."/>
            <person name="Shiba T."/>
            <person name="Hattori M."/>
        </authorList>
    </citation>
    <scope>NUCLEOTIDE SEQUENCE [LARGE SCALE GENOMIC DNA]</scope>
    <source>
        <strain evidence="3 4">IFM 10152</strain>
    </source>
</reference>
<feature type="transmembrane region" description="Helical" evidence="2">
    <location>
        <begin position="171"/>
        <end position="189"/>
    </location>
</feature>
<evidence type="ECO:0008006" key="5">
    <source>
        <dbReference type="Google" id="ProtNLM"/>
    </source>
</evidence>
<keyword evidence="2" id="KW-0812">Transmembrane</keyword>
<proteinExistence type="predicted"/>
<dbReference type="EMBL" id="AP006618">
    <property type="protein sequence ID" value="BAD60513.1"/>
    <property type="molecule type" value="Genomic_DNA"/>
</dbReference>
<evidence type="ECO:0000313" key="4">
    <source>
        <dbReference type="Proteomes" id="UP000006820"/>
    </source>
</evidence>
<dbReference type="HOGENOM" id="CLU_080969_0_0_11"/>
<protein>
    <recommendedName>
        <fullName evidence="5">Anti-sigma-M factor RsmA</fullName>
    </recommendedName>
</protein>
<gene>
    <name evidence="3" type="ordered locus">NFA_56610</name>
</gene>
<sequence length="299" mass="30281">MSNGKNGGAMATRSVPQPPFSAELLADLHADNIDPELGAQLRPVVRADASASRYLHDLDEVSARVRALGTDDRIIHPMPADVAERLAAFVDALDSGAESAASNGAPTNANGWGPTHSESPMPRIPDAEAVGAGDFGDVPFGATGFPAPVDPADAPGTVTPIRPRRRGALRWAAAAAAAVAILAGAGIGLRLTSVTEGPPVAQPTSTARIGDELTATAALAALGRHDVTGPLANDAALDRCVQAAGLDRPVLGAMNMTYRGDNAVLILLSGPATPKITALVVGPGCTTGDPQVRNITDIG</sequence>
<accession>Q5YMS8</accession>
<dbReference type="eggNOG" id="ENOG503381C">
    <property type="taxonomic scope" value="Bacteria"/>
</dbReference>
<dbReference type="Proteomes" id="UP000006820">
    <property type="component" value="Chromosome"/>
</dbReference>
<keyword evidence="2" id="KW-1133">Transmembrane helix</keyword>
<name>Q5YMS8_NOCFA</name>
<evidence type="ECO:0000256" key="2">
    <source>
        <dbReference type="SAM" id="Phobius"/>
    </source>
</evidence>
<feature type="compositionally biased region" description="Polar residues" evidence="1">
    <location>
        <begin position="100"/>
        <end position="110"/>
    </location>
</feature>
<organism evidence="3 4">
    <name type="scientific">Nocardia farcinica (strain IFM 10152)</name>
    <dbReference type="NCBI Taxonomy" id="247156"/>
    <lineage>
        <taxon>Bacteria</taxon>
        <taxon>Bacillati</taxon>
        <taxon>Actinomycetota</taxon>
        <taxon>Actinomycetes</taxon>
        <taxon>Mycobacteriales</taxon>
        <taxon>Nocardiaceae</taxon>
        <taxon>Nocardia</taxon>
    </lineage>
</organism>
<feature type="region of interest" description="Disordered" evidence="1">
    <location>
        <begin position="98"/>
        <end position="125"/>
    </location>
</feature>
<dbReference type="STRING" id="247156.NFA_56610"/>
<dbReference type="KEGG" id="nfa:NFA_56610"/>